<evidence type="ECO:0000313" key="3">
    <source>
        <dbReference type="Proteomes" id="UP000694428"/>
    </source>
</evidence>
<keyword evidence="3" id="KW-1185">Reference proteome</keyword>
<evidence type="ECO:0008006" key="4">
    <source>
        <dbReference type="Google" id="ProtNLM"/>
    </source>
</evidence>
<dbReference type="PANTHER" id="PTHR28375:SF1">
    <property type="entry name" value="PROTEIN HINDERIN"/>
    <property type="match status" value="1"/>
</dbReference>
<sequence>MVRLYHACEGSLTWLASRAGGNIMARVRVGAQPSLVSPRAIGGLGLSVCQQCAVLKHAVSVFKSNCYGSKSDLRRESWYIFESNYSPRVFFSLTSDVSPMQQQYRECQELLSLYQKYLAEQQEQLSLSLSQLSAAKEKEQKVSGKKSSCQQPPSELDGSYLAVAGPQTLYKNSRASKAESPSHVALSQPSRNNHNYGTEIIYNHQDRPKENPLENGLHRKCNNVISSVKQRSPHYVKPAQEMDQKANEFPSTCPPQITCGCACKHVGSSGSIQKSHHVSQVPRRLSGPAHKTCDYSRLSRVSGLNDSRGSGSKGTEQAKRLSEERRQQLLLQKMELEIEKERLQNLLAKQEAKLLLKQEQLRQSRIDYNSDLEQRRLFSILAYTVGKQHDSCGKQQRKTVCGRKKGIRKAVLRDWVGKEE</sequence>
<feature type="compositionally biased region" description="Polar residues" evidence="1">
    <location>
        <begin position="185"/>
        <end position="195"/>
    </location>
</feature>
<feature type="region of interest" description="Disordered" evidence="1">
    <location>
        <begin position="272"/>
        <end position="322"/>
    </location>
</feature>
<feature type="compositionally biased region" description="Polar residues" evidence="1">
    <location>
        <begin position="302"/>
        <end position="315"/>
    </location>
</feature>
<accession>A0A8C9F7F2</accession>
<dbReference type="AlphaFoldDB" id="A0A8C9F7F2"/>
<dbReference type="PANTHER" id="PTHR28375">
    <property type="entry name" value="PROTEIN HINDERIN"/>
    <property type="match status" value="1"/>
</dbReference>
<proteinExistence type="predicted"/>
<organism evidence="2 3">
    <name type="scientific">Pavo cristatus</name>
    <name type="common">Indian peafowl</name>
    <name type="synonym">Blue peafowl</name>
    <dbReference type="NCBI Taxonomy" id="9049"/>
    <lineage>
        <taxon>Eukaryota</taxon>
        <taxon>Metazoa</taxon>
        <taxon>Chordata</taxon>
        <taxon>Craniata</taxon>
        <taxon>Vertebrata</taxon>
        <taxon>Euteleostomi</taxon>
        <taxon>Archelosauria</taxon>
        <taxon>Archosauria</taxon>
        <taxon>Dinosauria</taxon>
        <taxon>Saurischia</taxon>
        <taxon>Theropoda</taxon>
        <taxon>Coelurosauria</taxon>
        <taxon>Aves</taxon>
        <taxon>Neognathae</taxon>
        <taxon>Galloanserae</taxon>
        <taxon>Galliformes</taxon>
        <taxon>Phasianidae</taxon>
        <taxon>Phasianinae</taxon>
        <taxon>Pavo</taxon>
    </lineage>
</organism>
<dbReference type="Pfam" id="PF15369">
    <property type="entry name" value="KIAA1328"/>
    <property type="match status" value="1"/>
</dbReference>
<protein>
    <recommendedName>
        <fullName evidence="4">KIAA1328</fullName>
    </recommendedName>
</protein>
<dbReference type="Ensembl" id="ENSPSTT00000012314.1">
    <property type="protein sequence ID" value="ENSPSTP00000011737.1"/>
    <property type="gene ID" value="ENSPSTG00000008255.1"/>
</dbReference>
<feature type="region of interest" description="Disordered" evidence="1">
    <location>
        <begin position="172"/>
        <end position="195"/>
    </location>
</feature>
<reference evidence="2" key="2">
    <citation type="submission" date="2025-09" db="UniProtKB">
        <authorList>
            <consortium name="Ensembl"/>
        </authorList>
    </citation>
    <scope>IDENTIFICATION</scope>
</reference>
<dbReference type="InterPro" id="IPR032736">
    <property type="entry name" value="Hinderin"/>
</dbReference>
<evidence type="ECO:0000313" key="2">
    <source>
        <dbReference type="Ensembl" id="ENSPSTP00000011737.1"/>
    </source>
</evidence>
<dbReference type="Proteomes" id="UP000694428">
    <property type="component" value="Unplaced"/>
</dbReference>
<evidence type="ECO:0000256" key="1">
    <source>
        <dbReference type="SAM" id="MobiDB-lite"/>
    </source>
</evidence>
<name>A0A8C9F7F2_PAVCR</name>
<reference evidence="2" key="1">
    <citation type="submission" date="2025-08" db="UniProtKB">
        <authorList>
            <consortium name="Ensembl"/>
        </authorList>
    </citation>
    <scope>IDENTIFICATION</scope>
</reference>